<reference evidence="2" key="1">
    <citation type="submission" date="2016-11" db="UniProtKB">
        <authorList>
            <consortium name="WormBaseParasite"/>
        </authorList>
    </citation>
    <scope>IDENTIFICATION</scope>
    <source>
        <strain evidence="2">KR3021</strain>
    </source>
</reference>
<proteinExistence type="predicted"/>
<organism evidence="1 2">
    <name type="scientific">Rhabditophanes sp. KR3021</name>
    <dbReference type="NCBI Taxonomy" id="114890"/>
    <lineage>
        <taxon>Eukaryota</taxon>
        <taxon>Metazoa</taxon>
        <taxon>Ecdysozoa</taxon>
        <taxon>Nematoda</taxon>
        <taxon>Chromadorea</taxon>
        <taxon>Rhabditida</taxon>
        <taxon>Tylenchina</taxon>
        <taxon>Panagrolaimomorpha</taxon>
        <taxon>Strongyloidoidea</taxon>
        <taxon>Alloionematidae</taxon>
        <taxon>Rhabditophanes</taxon>
    </lineage>
</organism>
<sequence length="347" mass="39023">MSGEKTTSEGAPIPAGANNLQNHNNWHWVEKNADRWSKDVFEELFTGIEVTRGPVNLKFTGIKSSIGEARANNRKAKLIFLYEWVIKVNFIATVTGFDAEYKGEIEIPNLSDENTADEIDCTSTVETKGPHESDIKSLINKEGTALVQKQCAIYINRLKTEFSKGLIFPVGPIKEQIVIKGKSSAVDKKSFQNTVVQSGEEKKQEVVTGPVEVTTFTAKDSFRVSPDNLWKLVFEKENVARWSNSNPTQYDFKENGAFNLLNGQISGTFTKITENDQVDCKWRIKSYPGDHHADVNFKIVDQGDSSDLIITCNNVPKAKYDETKVGLERYYLQFVGRTFMCSMSTVY</sequence>
<evidence type="ECO:0000313" key="2">
    <source>
        <dbReference type="WBParaSite" id="RSKR_0000400500.1"/>
    </source>
</evidence>
<protein>
    <submittedName>
        <fullName evidence="2">Aha1_N domain-containing protein</fullName>
    </submittedName>
</protein>
<accession>A0AC35TTP8</accession>
<evidence type="ECO:0000313" key="1">
    <source>
        <dbReference type="Proteomes" id="UP000095286"/>
    </source>
</evidence>
<name>A0AC35TTP8_9BILA</name>
<dbReference type="WBParaSite" id="RSKR_0000400500.1">
    <property type="protein sequence ID" value="RSKR_0000400500.1"/>
    <property type="gene ID" value="RSKR_0000400500"/>
</dbReference>
<dbReference type="Proteomes" id="UP000095286">
    <property type="component" value="Unplaced"/>
</dbReference>